<evidence type="ECO:0000256" key="6">
    <source>
        <dbReference type="ARBA" id="ARBA00023032"/>
    </source>
</evidence>
<dbReference type="InterPro" id="IPR005667">
    <property type="entry name" value="Sulph_transpt2"/>
</dbReference>
<keyword evidence="5 9" id="KW-1133">Transmembrane helix</keyword>
<keyword evidence="6" id="KW-0764">Sulfate transport</keyword>
<evidence type="ECO:0000256" key="5">
    <source>
        <dbReference type="ARBA" id="ARBA00022989"/>
    </source>
</evidence>
<keyword evidence="4 9" id="KW-0812">Transmembrane</keyword>
<organism evidence="11 12">
    <name type="scientific">Rothia dentocariosa (strain ATCC 17931 / CDC X599 / XDIA)</name>
    <dbReference type="NCBI Taxonomy" id="762948"/>
    <lineage>
        <taxon>Bacteria</taxon>
        <taxon>Bacillati</taxon>
        <taxon>Actinomycetota</taxon>
        <taxon>Actinomycetes</taxon>
        <taxon>Micrococcales</taxon>
        <taxon>Micrococcaceae</taxon>
        <taxon>Rothia</taxon>
    </lineage>
</organism>
<dbReference type="HOGENOM" id="CLU_016047_14_1_11"/>
<evidence type="ECO:0000259" key="10">
    <source>
        <dbReference type="PROSITE" id="PS50928"/>
    </source>
</evidence>
<proteinExistence type="inferred from homology"/>
<evidence type="ECO:0000256" key="2">
    <source>
        <dbReference type="ARBA" id="ARBA00011779"/>
    </source>
</evidence>
<evidence type="ECO:0000313" key="12">
    <source>
        <dbReference type="Proteomes" id="UP000000387"/>
    </source>
</evidence>
<dbReference type="InterPro" id="IPR000515">
    <property type="entry name" value="MetI-like"/>
</dbReference>
<keyword evidence="7 9" id="KW-0472">Membrane</keyword>
<evidence type="ECO:0000256" key="8">
    <source>
        <dbReference type="ARBA" id="ARBA00025323"/>
    </source>
</evidence>
<feature type="transmembrane region" description="Helical" evidence="9">
    <location>
        <begin position="146"/>
        <end position="179"/>
    </location>
</feature>
<protein>
    <submittedName>
        <fullName evidence="11">ABC transporter, permease protein</fullName>
    </submittedName>
</protein>
<dbReference type="GO" id="GO:0015419">
    <property type="term" value="F:ABC-type sulfate transporter activity"/>
    <property type="evidence" value="ECO:0007669"/>
    <property type="project" value="InterPro"/>
</dbReference>
<comment type="subunit">
    <text evidence="2">The complex is composed of two ATP-binding proteins (CysA), two transmembrane proteins (CysT and CysW) and a solute-binding protein (CysP).</text>
</comment>
<dbReference type="GO" id="GO:0005886">
    <property type="term" value="C:plasma membrane"/>
    <property type="evidence" value="ECO:0007669"/>
    <property type="project" value="UniProtKB-SubCell"/>
</dbReference>
<feature type="domain" description="ABC transmembrane type-1" evidence="10">
    <location>
        <begin position="71"/>
        <end position="277"/>
    </location>
</feature>
<evidence type="ECO:0000256" key="7">
    <source>
        <dbReference type="ARBA" id="ARBA00023136"/>
    </source>
</evidence>
<gene>
    <name evidence="11" type="ordered locus">HMPREF0733_10330</name>
</gene>
<sequence length="296" mass="31732">MRFLQEAAVSPQIPKDVPVKKHTAFTAVPRYFVVPALLGFLLILGPLVGLLYNIPWMRLHDIIDKEVLDAARLSLTTASISTLICGLLGAPLALVLSKVLSRSRLKKFGGVLYAIIYTPVILSPVVSGLGLLFFWGRKGMIGEHLYHLGIIIPFTPTAVILAQTFVALPFFVATAVTTLQAIPEEYEQIARVEGAKSSEITYRVLLPLAAPGIATAFLLSFARALGEFGATVTFAGNVQGKTETIPLGIELAIAGGSMSSALGNALMLISLYVCIFGLLGLFSVVKKLRAKAFYNS</sequence>
<accession>E3GZQ3</accession>
<comment type="subcellular location">
    <subcellularLocation>
        <location evidence="9">Cell membrane</location>
        <topology evidence="9">Multi-pass membrane protein</topology>
    </subcellularLocation>
    <subcellularLocation>
        <location evidence="1">Membrane</location>
        <topology evidence="1">Multi-pass membrane protein</topology>
    </subcellularLocation>
</comment>
<dbReference type="AlphaFoldDB" id="E3GZQ3"/>
<dbReference type="PROSITE" id="PS50928">
    <property type="entry name" value="ABC_TM1"/>
    <property type="match status" value="1"/>
</dbReference>
<feature type="transmembrane region" description="Helical" evidence="9">
    <location>
        <begin position="265"/>
        <end position="285"/>
    </location>
</feature>
<feature type="transmembrane region" description="Helical" evidence="9">
    <location>
        <begin position="31"/>
        <end position="54"/>
    </location>
</feature>
<dbReference type="PANTHER" id="PTHR30406:SF8">
    <property type="entry name" value="SULFATE TRANSPORT SYSTEM PERMEASE PROTEIN CYST"/>
    <property type="match status" value="1"/>
</dbReference>
<dbReference type="PANTHER" id="PTHR30406">
    <property type="entry name" value="SULFATE TRANSPORT SYSTEM PERMEASE PROTEIN"/>
    <property type="match status" value="1"/>
</dbReference>
<dbReference type="CDD" id="cd06261">
    <property type="entry name" value="TM_PBP2"/>
    <property type="match status" value="1"/>
</dbReference>
<dbReference type="Proteomes" id="UP000000387">
    <property type="component" value="Chromosome"/>
</dbReference>
<dbReference type="SUPFAM" id="SSF161098">
    <property type="entry name" value="MetI-like"/>
    <property type="match status" value="1"/>
</dbReference>
<keyword evidence="3 9" id="KW-0813">Transport</keyword>
<dbReference type="EMBL" id="CP002280">
    <property type="protein sequence ID" value="ADP39788.1"/>
    <property type="molecule type" value="Genomic_DNA"/>
</dbReference>
<feature type="transmembrane region" description="Helical" evidence="9">
    <location>
        <begin position="200"/>
        <end position="222"/>
    </location>
</feature>
<dbReference type="InterPro" id="IPR035906">
    <property type="entry name" value="MetI-like_sf"/>
</dbReference>
<feature type="transmembrane region" description="Helical" evidence="9">
    <location>
        <begin position="74"/>
        <end position="96"/>
    </location>
</feature>
<evidence type="ECO:0000256" key="1">
    <source>
        <dbReference type="ARBA" id="ARBA00004141"/>
    </source>
</evidence>
<name>E3GZQ3_ROTDC</name>
<comment type="similarity">
    <text evidence="9">Belongs to the binding-protein-dependent transport system permease family.</text>
</comment>
<dbReference type="Pfam" id="PF00528">
    <property type="entry name" value="BPD_transp_1"/>
    <property type="match status" value="1"/>
</dbReference>
<reference evidence="12" key="1">
    <citation type="submission" date="2010-10" db="EMBL/GenBank/DDBJ databases">
        <title>The complete genome of Rothia dentocariosa ATCC 17931.</title>
        <authorList>
            <person name="Muzny D."/>
            <person name="Qin X."/>
            <person name="Buhay C."/>
            <person name="Dugan-Rocha S."/>
            <person name="Ding Y."/>
            <person name="Chen G."/>
            <person name="Hawes A."/>
            <person name="Holder M."/>
            <person name="Jhangiani S."/>
            <person name="Johnson A."/>
            <person name="Khan Z."/>
            <person name="Li Z."/>
            <person name="Liu W."/>
            <person name="Liu X."/>
            <person name="Perez L."/>
            <person name="Shen H."/>
            <person name="Wang Q."/>
            <person name="Watt J."/>
            <person name="Xi L."/>
            <person name="Xin Y."/>
            <person name="Zhou J."/>
            <person name="Deng J."/>
            <person name="Jiang H."/>
            <person name="Liu Y."/>
            <person name="Qu J."/>
            <person name="Song X.-Z."/>
            <person name="Zhang L."/>
            <person name="Villasana D."/>
            <person name="Johnson A."/>
            <person name="Liu J."/>
            <person name="Liyanage D."/>
            <person name="Lorensuhewa L."/>
            <person name="Robinson T."/>
            <person name="Song A."/>
            <person name="Song B.-B."/>
            <person name="Dinh H."/>
            <person name="Thornton R."/>
            <person name="Coyle M."/>
            <person name="Francisco L."/>
            <person name="Jackson L."/>
            <person name="Javaid M."/>
            <person name="Korchina V."/>
            <person name="Kovar C."/>
            <person name="Mata R."/>
            <person name="Mathew T."/>
            <person name="Ngo R."/>
            <person name="Nguyen L."/>
            <person name="Nguyen N."/>
            <person name="Okwuonu G."/>
            <person name="Ongeri F."/>
            <person name="Pham C."/>
            <person name="Simmons D."/>
            <person name="Wilczek-Boney K."/>
            <person name="Hale W."/>
            <person name="Jakkamsetti A."/>
            <person name="Pham P."/>
            <person name="Ruth R."/>
            <person name="San Lucas F."/>
            <person name="Warren J."/>
            <person name="Zhang J."/>
            <person name="Zhao Z."/>
            <person name="Zhou C."/>
            <person name="Zhu D."/>
            <person name="Lee S."/>
            <person name="Bess C."/>
            <person name="Blankenburg K."/>
            <person name="Forbes L."/>
            <person name="Fu Q."/>
            <person name="Gubbala S."/>
            <person name="Hirani K."/>
            <person name="Jayaseelan J.C."/>
            <person name="Lara F."/>
            <person name="Munidasa M."/>
            <person name="Palculict T."/>
            <person name="Patil S."/>
            <person name="Pu L.-L."/>
            <person name="Saada N."/>
            <person name="Tang L."/>
            <person name="Weissenberger G."/>
            <person name="Zhu Y."/>
            <person name="Hemphill L."/>
            <person name="Shang Y."/>
            <person name="Youmans B."/>
            <person name="Ayvaz T."/>
            <person name="Ross M."/>
            <person name="Santibanez J."/>
            <person name="Aqrawi P."/>
            <person name="Gross S."/>
            <person name="Joshi V."/>
            <person name="Fowler G."/>
            <person name="Nazareth L."/>
            <person name="Reid J."/>
            <person name="Worley K."/>
            <person name="Petrosino J."/>
            <person name="Highlander S."/>
            <person name="Gibbs R."/>
        </authorList>
    </citation>
    <scope>NUCLEOTIDE SEQUENCE [LARGE SCALE GENOMIC DNA]</scope>
    <source>
        <strain evidence="12">ATCC 17931 / CDC X599 / XDIA</strain>
    </source>
</reference>
<evidence type="ECO:0000256" key="4">
    <source>
        <dbReference type="ARBA" id="ARBA00022692"/>
    </source>
</evidence>
<comment type="function">
    <text evidence="8">Part of the ABC transporter complex CysAWTP (TC 3.A.1.6.1) involved in sulfate/thiosulfate import. Probably responsible for the translocation of the substrate across the membrane.</text>
</comment>
<dbReference type="KEGG" id="rdn:HMPREF0733_10330"/>
<evidence type="ECO:0000256" key="9">
    <source>
        <dbReference type="RuleBase" id="RU363032"/>
    </source>
</evidence>
<dbReference type="Gene3D" id="1.10.3720.10">
    <property type="entry name" value="MetI-like"/>
    <property type="match status" value="1"/>
</dbReference>
<evidence type="ECO:0000313" key="11">
    <source>
        <dbReference type="EMBL" id="ADP39788.1"/>
    </source>
</evidence>
<dbReference type="eggNOG" id="COG4149">
    <property type="taxonomic scope" value="Bacteria"/>
</dbReference>
<evidence type="ECO:0000256" key="3">
    <source>
        <dbReference type="ARBA" id="ARBA00022448"/>
    </source>
</evidence>
<feature type="transmembrane region" description="Helical" evidence="9">
    <location>
        <begin position="108"/>
        <end position="134"/>
    </location>
</feature>